<keyword evidence="3" id="KW-1185">Reference proteome</keyword>
<sequence>MTGQPSAATDKVCPDGAVSRVVHRKAEEEAVAEPTAEIPGPRGKSELARSFRGWGDNAARCRSGRRDGAKIGGRGTGAPPAVFGPGAGPGDRRRRLPFTVNPKRSVRHHA</sequence>
<organism evidence="2 3">
    <name type="scientific">Microbispora amethystogenes</name>
    <dbReference type="NCBI Taxonomy" id="1427754"/>
    <lineage>
        <taxon>Bacteria</taxon>
        <taxon>Bacillati</taxon>
        <taxon>Actinomycetota</taxon>
        <taxon>Actinomycetes</taxon>
        <taxon>Streptosporangiales</taxon>
        <taxon>Streptosporangiaceae</taxon>
        <taxon>Microbispora</taxon>
    </lineage>
</organism>
<dbReference type="EMBL" id="BOOB01000063">
    <property type="protein sequence ID" value="GIH36590.1"/>
    <property type="molecule type" value="Genomic_DNA"/>
</dbReference>
<name>A0ABQ4FP51_9ACTN</name>
<dbReference type="Proteomes" id="UP000651728">
    <property type="component" value="Unassembled WGS sequence"/>
</dbReference>
<protein>
    <submittedName>
        <fullName evidence="2">Uncharacterized protein</fullName>
    </submittedName>
</protein>
<reference evidence="2 3" key="1">
    <citation type="submission" date="2021-01" db="EMBL/GenBank/DDBJ databases">
        <title>Whole genome shotgun sequence of Microbispora amethystogenes NBRC 101907.</title>
        <authorList>
            <person name="Komaki H."/>
            <person name="Tamura T."/>
        </authorList>
    </citation>
    <scope>NUCLEOTIDE SEQUENCE [LARGE SCALE GENOMIC DNA]</scope>
    <source>
        <strain evidence="2 3">NBRC 101907</strain>
    </source>
</reference>
<comment type="caution">
    <text evidence="2">The sequence shown here is derived from an EMBL/GenBank/DDBJ whole genome shotgun (WGS) entry which is preliminary data.</text>
</comment>
<evidence type="ECO:0000256" key="1">
    <source>
        <dbReference type="SAM" id="MobiDB-lite"/>
    </source>
</evidence>
<evidence type="ECO:0000313" key="2">
    <source>
        <dbReference type="EMBL" id="GIH36590.1"/>
    </source>
</evidence>
<accession>A0ABQ4FP51</accession>
<feature type="region of interest" description="Disordered" evidence="1">
    <location>
        <begin position="25"/>
        <end position="46"/>
    </location>
</feature>
<gene>
    <name evidence="2" type="ORF">Mam01_67540</name>
</gene>
<feature type="region of interest" description="Disordered" evidence="1">
    <location>
        <begin position="58"/>
        <end position="110"/>
    </location>
</feature>
<proteinExistence type="predicted"/>
<evidence type="ECO:0000313" key="3">
    <source>
        <dbReference type="Proteomes" id="UP000651728"/>
    </source>
</evidence>